<evidence type="ECO:0000313" key="3">
    <source>
        <dbReference type="Proteomes" id="UP000724149"/>
    </source>
</evidence>
<dbReference type="InterPro" id="IPR036390">
    <property type="entry name" value="WH_DNA-bd_sf"/>
</dbReference>
<comment type="caution">
    <text evidence="2">The sequence shown here is derived from an EMBL/GenBank/DDBJ whole genome shotgun (WGS) entry which is preliminary data.</text>
</comment>
<dbReference type="Proteomes" id="UP000724149">
    <property type="component" value="Unassembled WGS sequence"/>
</dbReference>
<sequence>MNTQLRKGVIELCILALIAQKDMYGYDIVRAMEKYTDINEGTVYPILRRLTKDGYFATYLVESDSGPARKYYTMTDRGRIYLKKNILDWEEIMLLVNSILKGEGNDEQK</sequence>
<keyword evidence="3" id="KW-1185">Reference proteome</keyword>
<dbReference type="Pfam" id="PF03551">
    <property type="entry name" value="PadR"/>
    <property type="match status" value="1"/>
</dbReference>
<dbReference type="PANTHER" id="PTHR33169:SF24">
    <property type="entry name" value="TRANSCRIPTIONAL REGULATOR, PADR FAMILY"/>
    <property type="match status" value="1"/>
</dbReference>
<dbReference type="SUPFAM" id="SSF46785">
    <property type="entry name" value="Winged helix' DNA-binding domain"/>
    <property type="match status" value="1"/>
</dbReference>
<feature type="domain" description="Transcription regulator PadR N-terminal" evidence="1">
    <location>
        <begin position="14"/>
        <end position="83"/>
    </location>
</feature>
<dbReference type="InterPro" id="IPR005149">
    <property type="entry name" value="Tscrpt_reg_PadR_N"/>
</dbReference>
<protein>
    <submittedName>
        <fullName evidence="2">PadR family transcriptional regulator</fullName>
    </submittedName>
</protein>
<dbReference type="InterPro" id="IPR036388">
    <property type="entry name" value="WH-like_DNA-bd_sf"/>
</dbReference>
<dbReference type="PANTHER" id="PTHR33169">
    <property type="entry name" value="PADR-FAMILY TRANSCRIPTIONAL REGULATOR"/>
    <property type="match status" value="1"/>
</dbReference>
<organism evidence="2 3">
    <name type="scientific">Hydrogenoanaerobacterium saccharovorans</name>
    <dbReference type="NCBI Taxonomy" id="474960"/>
    <lineage>
        <taxon>Bacteria</taxon>
        <taxon>Bacillati</taxon>
        <taxon>Bacillota</taxon>
        <taxon>Clostridia</taxon>
        <taxon>Eubacteriales</taxon>
        <taxon>Oscillospiraceae</taxon>
        <taxon>Hydrogenoanaerobacterium</taxon>
    </lineage>
</organism>
<dbReference type="Gene3D" id="1.10.10.10">
    <property type="entry name" value="Winged helix-like DNA-binding domain superfamily/Winged helix DNA-binding domain"/>
    <property type="match status" value="1"/>
</dbReference>
<evidence type="ECO:0000313" key="2">
    <source>
        <dbReference type="EMBL" id="MBM6923168.1"/>
    </source>
</evidence>
<dbReference type="EMBL" id="JACSNR010000004">
    <property type="protein sequence ID" value="MBM6923168.1"/>
    <property type="molecule type" value="Genomic_DNA"/>
</dbReference>
<evidence type="ECO:0000259" key="1">
    <source>
        <dbReference type="Pfam" id="PF03551"/>
    </source>
</evidence>
<dbReference type="RefSeq" id="WP_177502858.1">
    <property type="nucleotide sequence ID" value="NZ_JACSNR010000004.1"/>
</dbReference>
<name>A0ABS2GM59_9FIRM</name>
<accession>A0ABS2GM59</accession>
<dbReference type="InterPro" id="IPR052509">
    <property type="entry name" value="Metal_resp_DNA-bind_regulator"/>
</dbReference>
<reference evidence="2 3" key="1">
    <citation type="journal article" date="2021" name="Sci. Rep.">
        <title>The distribution of antibiotic resistance genes in chicken gut microbiota commensals.</title>
        <authorList>
            <person name="Juricova H."/>
            <person name="Matiasovicova J."/>
            <person name="Kubasova T."/>
            <person name="Cejkova D."/>
            <person name="Rychlik I."/>
        </authorList>
    </citation>
    <scope>NUCLEOTIDE SEQUENCE [LARGE SCALE GENOMIC DNA]</scope>
    <source>
        <strain evidence="2 3">An564</strain>
    </source>
</reference>
<gene>
    <name evidence="2" type="ORF">H9X81_05620</name>
</gene>
<proteinExistence type="predicted"/>